<dbReference type="GO" id="GO:0006368">
    <property type="term" value="P:transcription elongation by RNA polymerase II"/>
    <property type="evidence" value="ECO:0007669"/>
    <property type="project" value="InterPro"/>
</dbReference>
<dbReference type="FunFam" id="3.40.50.11990:FF:000004">
    <property type="entry name" value="Potential RNA Pol II elongation accessory factor"/>
    <property type="match status" value="1"/>
</dbReference>
<evidence type="ECO:0000256" key="5">
    <source>
        <dbReference type="SAM" id="MobiDB-lite"/>
    </source>
</evidence>
<evidence type="ECO:0000256" key="4">
    <source>
        <dbReference type="ARBA" id="ARBA00023242"/>
    </source>
</evidence>
<dbReference type="InterPro" id="IPR007852">
    <property type="entry name" value="Cdc73/Parafibromin"/>
</dbReference>
<organism evidence="7 8">
    <name type="scientific">Meripilus lineatus</name>
    <dbReference type="NCBI Taxonomy" id="2056292"/>
    <lineage>
        <taxon>Eukaryota</taxon>
        <taxon>Fungi</taxon>
        <taxon>Dikarya</taxon>
        <taxon>Basidiomycota</taxon>
        <taxon>Agaricomycotina</taxon>
        <taxon>Agaricomycetes</taxon>
        <taxon>Polyporales</taxon>
        <taxon>Meripilaceae</taxon>
        <taxon>Meripilus</taxon>
    </lineage>
</organism>
<dbReference type="InterPro" id="IPR031336">
    <property type="entry name" value="CDC73_C"/>
</dbReference>
<dbReference type="Gene3D" id="3.40.50.11990">
    <property type="entry name" value="RNA polymerase II accessory factor, Cdc73 C-terminal domain"/>
    <property type="match status" value="1"/>
</dbReference>
<comment type="subcellular location">
    <subcellularLocation>
        <location evidence="1">Nucleus</location>
    </subcellularLocation>
</comment>
<feature type="compositionally biased region" description="Low complexity" evidence="5">
    <location>
        <begin position="232"/>
        <end position="246"/>
    </location>
</feature>
<evidence type="ECO:0000313" key="7">
    <source>
        <dbReference type="EMBL" id="KAJ3486329.1"/>
    </source>
</evidence>
<dbReference type="InterPro" id="IPR038103">
    <property type="entry name" value="CDC73_C_sf"/>
</dbReference>
<sequence length="433" mass="47945">MATPVDALLALRTTIKAKSPITYTDASSNTTSSLLAATHLRLSERPYPKSSPTRLRKPGITSSDPISRPQDFFTLEAVYLAWKLREASGAEYMKQARENGLAVGFVSVTERKSVVDWLEGRVADLERISPISSGSTTPPGTPPRSGLGSSSGAVSTPSTSLLASRPLDSMTSPTKRRYVPDTADMDVVKKIKANEIELRDRNTVLRGIKQNNFSGVKTAFAEKLKKLKEAGKSGNQSTGVSSSDPKSSSRKPKNLYPIIMISSSPTSLITMHNVKKFLSESSYEPSQAAREKAAAEGNTRPEDLIAIYRKRTTVDSSGRETEAQARYFVVDSAEALAKFGTDAWDRVVCVMTTGQAWQFKPYKWNDPKILFHHVKGIYVSLTSDPPNPRIRDWNVTELKIDPHRRHIDRAVVAHFWKTLDTWIMANKPWLMTS</sequence>
<name>A0AAD5V751_9APHY</name>
<feature type="region of interest" description="Disordered" evidence="5">
    <location>
        <begin position="228"/>
        <end position="255"/>
    </location>
</feature>
<evidence type="ECO:0000256" key="1">
    <source>
        <dbReference type="ARBA" id="ARBA00004123"/>
    </source>
</evidence>
<dbReference type="AlphaFoldDB" id="A0AAD5V751"/>
<keyword evidence="4" id="KW-0539">Nucleus</keyword>
<evidence type="ECO:0000256" key="3">
    <source>
        <dbReference type="ARBA" id="ARBA00023163"/>
    </source>
</evidence>
<dbReference type="PANTHER" id="PTHR12466:SF8">
    <property type="entry name" value="PARAFIBROMIN"/>
    <property type="match status" value="1"/>
</dbReference>
<keyword evidence="8" id="KW-1185">Reference proteome</keyword>
<dbReference type="GO" id="GO:0032968">
    <property type="term" value="P:positive regulation of transcription elongation by RNA polymerase II"/>
    <property type="evidence" value="ECO:0007669"/>
    <property type="project" value="TreeGrafter"/>
</dbReference>
<proteinExistence type="inferred from homology"/>
<evidence type="ECO:0000313" key="8">
    <source>
        <dbReference type="Proteomes" id="UP001212997"/>
    </source>
</evidence>
<reference evidence="7" key="1">
    <citation type="submission" date="2022-07" db="EMBL/GenBank/DDBJ databases">
        <title>Genome Sequence of Physisporinus lineatus.</title>
        <authorList>
            <person name="Buettner E."/>
        </authorList>
    </citation>
    <scope>NUCLEOTIDE SEQUENCE</scope>
    <source>
        <strain evidence="7">VT162</strain>
    </source>
</reference>
<feature type="compositionally biased region" description="Low complexity" evidence="5">
    <location>
        <begin position="129"/>
        <end position="160"/>
    </location>
</feature>
<feature type="region of interest" description="Disordered" evidence="5">
    <location>
        <begin position="129"/>
        <end position="178"/>
    </location>
</feature>
<keyword evidence="3" id="KW-0804">Transcription</keyword>
<gene>
    <name evidence="7" type="ORF">NLI96_g4305</name>
</gene>
<dbReference type="PANTHER" id="PTHR12466">
    <property type="entry name" value="CDC73 DOMAIN PROTEIN"/>
    <property type="match status" value="1"/>
</dbReference>
<dbReference type="GO" id="GO:0000993">
    <property type="term" value="F:RNA polymerase II complex binding"/>
    <property type="evidence" value="ECO:0007669"/>
    <property type="project" value="TreeGrafter"/>
</dbReference>
<evidence type="ECO:0000259" key="6">
    <source>
        <dbReference type="Pfam" id="PF05179"/>
    </source>
</evidence>
<dbReference type="Pfam" id="PF05179">
    <property type="entry name" value="CDC73_C"/>
    <property type="match status" value="1"/>
</dbReference>
<feature type="domain" description="Cell division control protein 73 C-terminal" evidence="6">
    <location>
        <begin position="254"/>
        <end position="422"/>
    </location>
</feature>
<dbReference type="EMBL" id="JANAWD010000124">
    <property type="protein sequence ID" value="KAJ3486329.1"/>
    <property type="molecule type" value="Genomic_DNA"/>
</dbReference>
<accession>A0AAD5V751</accession>
<evidence type="ECO:0000256" key="2">
    <source>
        <dbReference type="ARBA" id="ARBA00010427"/>
    </source>
</evidence>
<comment type="similarity">
    <text evidence="2">Belongs to the CDC73 family.</text>
</comment>
<dbReference type="Proteomes" id="UP001212997">
    <property type="component" value="Unassembled WGS sequence"/>
</dbReference>
<protein>
    <recommendedName>
        <fullName evidence="6">Cell division control protein 73 C-terminal domain-containing protein</fullName>
    </recommendedName>
</protein>
<comment type="caution">
    <text evidence="7">The sequence shown here is derived from an EMBL/GenBank/DDBJ whole genome shotgun (WGS) entry which is preliminary data.</text>
</comment>
<dbReference type="GO" id="GO:0016593">
    <property type="term" value="C:Cdc73/Paf1 complex"/>
    <property type="evidence" value="ECO:0007669"/>
    <property type="project" value="InterPro"/>
</dbReference>